<sequence length="313" mass="34330">MADEPTSIWMYNPSFAVAVLATVLYGLVFLFISYLTLIKYRAWFFTCVVVGAAIEVAGYALRCYSIKNPTDVGPFAATLSLVVLAPVLVAAGNYLLIGRLIRAVLDPVRTGHRVFGVPGRLLTRIFVSIDIVSFFVQAAGSSVSSSVNWVGSTADVGINILIGGLVLQAAAFGFFLGILSRFYYLAKKKGVVDGLAPVGWEKVVGAVYVSSTLIMIRCIYRVAEFTEGVEGYAFLHEWMFWIFESVPMLIAIGVFCFRHPSAYLGRDGARSRIRVKSVGGETGDVEEAATELRRSHHGRRPSHHSHHSRHSHH</sequence>
<comment type="caution">
    <text evidence="7">The sequence shown here is derived from an EMBL/GenBank/DDBJ whole genome shotgun (WGS) entry which is preliminary data.</text>
</comment>
<reference evidence="7" key="2">
    <citation type="submission" date="2023-05" db="EMBL/GenBank/DDBJ databases">
        <authorList>
            <consortium name="Lawrence Berkeley National Laboratory"/>
            <person name="Steindorff A."/>
            <person name="Hensen N."/>
            <person name="Bonometti L."/>
            <person name="Westerberg I."/>
            <person name="Brannstrom I.O."/>
            <person name="Guillou S."/>
            <person name="Cros-Aarteil S."/>
            <person name="Calhoun S."/>
            <person name="Haridas S."/>
            <person name="Kuo A."/>
            <person name="Mondo S."/>
            <person name="Pangilinan J."/>
            <person name="Riley R."/>
            <person name="Labutti K."/>
            <person name="Andreopoulos B."/>
            <person name="Lipzen A."/>
            <person name="Chen C."/>
            <person name="Yanf M."/>
            <person name="Daum C."/>
            <person name="Ng V."/>
            <person name="Clum A."/>
            <person name="Ohm R."/>
            <person name="Martin F."/>
            <person name="Silar P."/>
            <person name="Natvig D."/>
            <person name="Lalanne C."/>
            <person name="Gautier V."/>
            <person name="Ament-Velasquez S.L."/>
            <person name="Kruys A."/>
            <person name="Hutchinson M.I."/>
            <person name="Powell A.J."/>
            <person name="Barry K."/>
            <person name="Miller A.N."/>
            <person name="Grigoriev I.V."/>
            <person name="Debuchy R."/>
            <person name="Gladieux P."/>
            <person name="Thoren M.H."/>
            <person name="Johannesson H."/>
        </authorList>
    </citation>
    <scope>NUCLEOTIDE SEQUENCE</scope>
    <source>
        <strain evidence="7">CBS 757.83</strain>
    </source>
</reference>
<dbReference type="GO" id="GO:0016020">
    <property type="term" value="C:membrane"/>
    <property type="evidence" value="ECO:0007669"/>
    <property type="project" value="UniProtKB-SubCell"/>
</dbReference>
<evidence type="ECO:0000313" key="7">
    <source>
        <dbReference type="EMBL" id="KAK4097367.1"/>
    </source>
</evidence>
<feature type="transmembrane region" description="Helical" evidence="6">
    <location>
        <begin position="203"/>
        <end position="223"/>
    </location>
</feature>
<dbReference type="PANTHER" id="PTHR31465:SF32">
    <property type="entry name" value="DOMAIN PROTEIN, PUTATIVE-RELATED"/>
    <property type="match status" value="1"/>
</dbReference>
<organism evidence="7 8">
    <name type="scientific">Parathielavia hyrcaniae</name>
    <dbReference type="NCBI Taxonomy" id="113614"/>
    <lineage>
        <taxon>Eukaryota</taxon>
        <taxon>Fungi</taxon>
        <taxon>Dikarya</taxon>
        <taxon>Ascomycota</taxon>
        <taxon>Pezizomycotina</taxon>
        <taxon>Sordariomycetes</taxon>
        <taxon>Sordariomycetidae</taxon>
        <taxon>Sordariales</taxon>
        <taxon>Chaetomiaceae</taxon>
        <taxon>Parathielavia</taxon>
    </lineage>
</organism>
<dbReference type="InterPro" id="IPR007568">
    <property type="entry name" value="RTA1"/>
</dbReference>
<dbReference type="PANTHER" id="PTHR31465">
    <property type="entry name" value="PROTEIN RTA1-RELATED"/>
    <property type="match status" value="1"/>
</dbReference>
<dbReference type="Proteomes" id="UP001305647">
    <property type="component" value="Unassembled WGS sequence"/>
</dbReference>
<evidence type="ECO:0000256" key="1">
    <source>
        <dbReference type="ARBA" id="ARBA00004141"/>
    </source>
</evidence>
<keyword evidence="3 6" id="KW-1133">Transmembrane helix</keyword>
<name>A0AAN6PSX6_9PEZI</name>
<feature type="transmembrane region" description="Helical" evidence="6">
    <location>
        <begin position="15"/>
        <end position="35"/>
    </location>
</feature>
<reference evidence="7" key="1">
    <citation type="journal article" date="2023" name="Mol. Phylogenet. Evol.">
        <title>Genome-scale phylogeny and comparative genomics of the fungal order Sordariales.</title>
        <authorList>
            <person name="Hensen N."/>
            <person name="Bonometti L."/>
            <person name="Westerberg I."/>
            <person name="Brannstrom I.O."/>
            <person name="Guillou S."/>
            <person name="Cros-Aarteil S."/>
            <person name="Calhoun S."/>
            <person name="Haridas S."/>
            <person name="Kuo A."/>
            <person name="Mondo S."/>
            <person name="Pangilinan J."/>
            <person name="Riley R."/>
            <person name="LaButti K."/>
            <person name="Andreopoulos B."/>
            <person name="Lipzen A."/>
            <person name="Chen C."/>
            <person name="Yan M."/>
            <person name="Daum C."/>
            <person name="Ng V."/>
            <person name="Clum A."/>
            <person name="Steindorff A."/>
            <person name="Ohm R.A."/>
            <person name="Martin F."/>
            <person name="Silar P."/>
            <person name="Natvig D.O."/>
            <person name="Lalanne C."/>
            <person name="Gautier V."/>
            <person name="Ament-Velasquez S.L."/>
            <person name="Kruys A."/>
            <person name="Hutchinson M.I."/>
            <person name="Powell A.J."/>
            <person name="Barry K."/>
            <person name="Miller A.N."/>
            <person name="Grigoriev I.V."/>
            <person name="Debuchy R."/>
            <person name="Gladieux P."/>
            <person name="Hiltunen Thoren M."/>
            <person name="Johannesson H."/>
        </authorList>
    </citation>
    <scope>NUCLEOTIDE SEQUENCE</scope>
    <source>
        <strain evidence="7">CBS 757.83</strain>
    </source>
</reference>
<comment type="subcellular location">
    <subcellularLocation>
        <location evidence="1">Membrane</location>
        <topology evidence="1">Multi-pass membrane protein</topology>
    </subcellularLocation>
</comment>
<feature type="transmembrane region" description="Helical" evidence="6">
    <location>
        <begin position="238"/>
        <end position="257"/>
    </location>
</feature>
<keyword evidence="4 6" id="KW-0472">Membrane</keyword>
<gene>
    <name evidence="7" type="ORF">N658DRAFT_548794</name>
</gene>
<feature type="transmembrane region" description="Helical" evidence="6">
    <location>
        <begin position="160"/>
        <end position="183"/>
    </location>
</feature>
<feature type="transmembrane region" description="Helical" evidence="6">
    <location>
        <begin position="121"/>
        <end position="140"/>
    </location>
</feature>
<keyword evidence="2 6" id="KW-0812">Transmembrane</keyword>
<feature type="transmembrane region" description="Helical" evidence="6">
    <location>
        <begin position="42"/>
        <end position="61"/>
    </location>
</feature>
<feature type="region of interest" description="Disordered" evidence="5">
    <location>
        <begin position="281"/>
        <end position="313"/>
    </location>
</feature>
<evidence type="ECO:0000313" key="8">
    <source>
        <dbReference type="Proteomes" id="UP001305647"/>
    </source>
</evidence>
<feature type="transmembrane region" description="Helical" evidence="6">
    <location>
        <begin position="81"/>
        <end position="101"/>
    </location>
</feature>
<protein>
    <submittedName>
        <fullName evidence="7">RTA1-domain-containing protein</fullName>
    </submittedName>
</protein>
<dbReference type="AlphaFoldDB" id="A0AAN6PSX6"/>
<evidence type="ECO:0000256" key="4">
    <source>
        <dbReference type="ARBA" id="ARBA00023136"/>
    </source>
</evidence>
<feature type="compositionally biased region" description="Basic residues" evidence="5">
    <location>
        <begin position="294"/>
        <end position="313"/>
    </location>
</feature>
<dbReference type="Pfam" id="PF04479">
    <property type="entry name" value="RTA1"/>
    <property type="match status" value="1"/>
</dbReference>
<evidence type="ECO:0000256" key="3">
    <source>
        <dbReference type="ARBA" id="ARBA00022989"/>
    </source>
</evidence>
<evidence type="ECO:0000256" key="6">
    <source>
        <dbReference type="SAM" id="Phobius"/>
    </source>
</evidence>
<accession>A0AAN6PSX6</accession>
<keyword evidence="8" id="KW-1185">Reference proteome</keyword>
<evidence type="ECO:0000256" key="2">
    <source>
        <dbReference type="ARBA" id="ARBA00022692"/>
    </source>
</evidence>
<dbReference type="EMBL" id="MU863677">
    <property type="protein sequence ID" value="KAK4097367.1"/>
    <property type="molecule type" value="Genomic_DNA"/>
</dbReference>
<proteinExistence type="predicted"/>
<evidence type="ECO:0000256" key="5">
    <source>
        <dbReference type="SAM" id="MobiDB-lite"/>
    </source>
</evidence>